<evidence type="ECO:0000313" key="3">
    <source>
        <dbReference type="Proteomes" id="UP000018888"/>
    </source>
</evidence>
<name>A0A2P4PNW4_RHIID</name>
<reference evidence="2 3" key="1">
    <citation type="journal article" date="2013" name="Proc. Natl. Acad. Sci. U.S.A.">
        <title>Genome of an arbuscular mycorrhizal fungus provides insight into the oldest plant symbiosis.</title>
        <authorList>
            <person name="Tisserant E."/>
            <person name="Malbreil M."/>
            <person name="Kuo A."/>
            <person name="Kohler A."/>
            <person name="Symeonidi A."/>
            <person name="Balestrini R."/>
            <person name="Charron P."/>
            <person name="Duensing N."/>
            <person name="Frei Dit Frey N."/>
            <person name="Gianinazzi-Pearson V."/>
            <person name="Gilbert L.B."/>
            <person name="Handa Y."/>
            <person name="Herr J.R."/>
            <person name="Hijri M."/>
            <person name="Koul R."/>
            <person name="Kawaguchi M."/>
            <person name="Krajinski F."/>
            <person name="Lammers P.J."/>
            <person name="Masclaux F.G."/>
            <person name="Murat C."/>
            <person name="Morin E."/>
            <person name="Ndikumana S."/>
            <person name="Pagni M."/>
            <person name="Petitpierre D."/>
            <person name="Requena N."/>
            <person name="Rosikiewicz P."/>
            <person name="Riley R."/>
            <person name="Saito K."/>
            <person name="San Clemente H."/>
            <person name="Shapiro H."/>
            <person name="van Tuinen D."/>
            <person name="Becard G."/>
            <person name="Bonfante P."/>
            <person name="Paszkowski U."/>
            <person name="Shachar-Hill Y.Y."/>
            <person name="Tuskan G.A."/>
            <person name="Young P.W."/>
            <person name="Sanders I.R."/>
            <person name="Henrissat B."/>
            <person name="Rensing S.A."/>
            <person name="Grigoriev I.V."/>
            <person name="Corradi N."/>
            <person name="Roux C."/>
            <person name="Martin F."/>
        </authorList>
    </citation>
    <scope>NUCLEOTIDE SEQUENCE [LARGE SCALE GENOMIC DNA]</scope>
    <source>
        <strain evidence="2 3">DAOM 197198</strain>
    </source>
</reference>
<reference evidence="2 3" key="2">
    <citation type="journal article" date="2018" name="New Phytol.">
        <title>High intraspecific genome diversity in the model arbuscular mycorrhizal symbiont Rhizophagus irregularis.</title>
        <authorList>
            <person name="Chen E.C.H."/>
            <person name="Morin E."/>
            <person name="Beaudet D."/>
            <person name="Noel J."/>
            <person name="Yildirir G."/>
            <person name="Ndikumana S."/>
            <person name="Charron P."/>
            <person name="St-Onge C."/>
            <person name="Giorgi J."/>
            <person name="Kruger M."/>
            <person name="Marton T."/>
            <person name="Ropars J."/>
            <person name="Grigoriev I.V."/>
            <person name="Hainaut M."/>
            <person name="Henrissat B."/>
            <person name="Roux C."/>
            <person name="Martin F."/>
            <person name="Corradi N."/>
        </authorList>
    </citation>
    <scope>NUCLEOTIDE SEQUENCE [LARGE SCALE GENOMIC DNA]</scope>
    <source>
        <strain evidence="2 3">DAOM 197198</strain>
    </source>
</reference>
<protein>
    <submittedName>
        <fullName evidence="2">Uncharacterized protein</fullName>
    </submittedName>
</protein>
<gene>
    <name evidence="2" type="ORF">GLOIN_2v1843800</name>
</gene>
<evidence type="ECO:0000256" key="1">
    <source>
        <dbReference type="SAM" id="Phobius"/>
    </source>
</evidence>
<evidence type="ECO:0000313" key="2">
    <source>
        <dbReference type="EMBL" id="POG67084.1"/>
    </source>
</evidence>
<keyword evidence="1" id="KW-0812">Transmembrane</keyword>
<keyword evidence="1" id="KW-1133">Transmembrane helix</keyword>
<dbReference type="EMBL" id="AUPC02000178">
    <property type="protein sequence ID" value="POG67084.1"/>
    <property type="molecule type" value="Genomic_DNA"/>
</dbReference>
<keyword evidence="3" id="KW-1185">Reference proteome</keyword>
<sequence length="120" mass="13813">MKSHPLLALVIPIILNLIVFMSLTEGHTIWVHNKLVVGTWAAVTAVDTLDYAHQNQIDQQWSIAHHGFHLTIPDNYTTFYLYLEAITSTQDTKTRGPFNNNQDFCWHFHGSLNDWDVYAC</sequence>
<organism evidence="2 3">
    <name type="scientific">Rhizophagus irregularis (strain DAOM 181602 / DAOM 197198 / MUCL 43194)</name>
    <name type="common">Arbuscular mycorrhizal fungus</name>
    <name type="synonym">Glomus intraradices</name>
    <dbReference type="NCBI Taxonomy" id="747089"/>
    <lineage>
        <taxon>Eukaryota</taxon>
        <taxon>Fungi</taxon>
        <taxon>Fungi incertae sedis</taxon>
        <taxon>Mucoromycota</taxon>
        <taxon>Glomeromycotina</taxon>
        <taxon>Glomeromycetes</taxon>
        <taxon>Glomerales</taxon>
        <taxon>Glomeraceae</taxon>
        <taxon>Rhizophagus</taxon>
    </lineage>
</organism>
<dbReference type="Proteomes" id="UP000018888">
    <property type="component" value="Unassembled WGS sequence"/>
</dbReference>
<dbReference type="AlphaFoldDB" id="A0A2P4PNW4"/>
<accession>A0A2P4PNW4</accession>
<keyword evidence="1" id="KW-0472">Membrane</keyword>
<feature type="transmembrane region" description="Helical" evidence="1">
    <location>
        <begin position="6"/>
        <end position="24"/>
    </location>
</feature>
<proteinExistence type="predicted"/>
<comment type="caution">
    <text evidence="2">The sequence shown here is derived from an EMBL/GenBank/DDBJ whole genome shotgun (WGS) entry which is preliminary data.</text>
</comment>